<dbReference type="PANTHER" id="PTHR36834:SF1">
    <property type="entry name" value="INTEGRAL MEMBRANE PROTEIN"/>
    <property type="match status" value="1"/>
</dbReference>
<feature type="transmembrane region" description="Helical" evidence="1">
    <location>
        <begin position="125"/>
        <end position="147"/>
    </location>
</feature>
<dbReference type="InterPro" id="IPR053150">
    <property type="entry name" value="Teicoplanin_resist-assoc"/>
</dbReference>
<dbReference type="Proteomes" id="UP000273977">
    <property type="component" value="Unassembled WGS sequence"/>
</dbReference>
<feature type="transmembrane region" description="Helical" evidence="1">
    <location>
        <begin position="156"/>
        <end position="174"/>
    </location>
</feature>
<dbReference type="RefSeq" id="WP_123779033.1">
    <property type="nucleotide sequence ID" value="NZ_RKMG01000001.1"/>
</dbReference>
<organism evidence="3 4">
    <name type="scientific">Aerococcus agrisoli</name>
    <dbReference type="NCBI Taxonomy" id="2487350"/>
    <lineage>
        <taxon>Bacteria</taxon>
        <taxon>Bacillati</taxon>
        <taxon>Bacillota</taxon>
        <taxon>Bacilli</taxon>
        <taxon>Lactobacillales</taxon>
        <taxon>Aerococcaceae</taxon>
        <taxon>Aerococcus</taxon>
    </lineage>
</organism>
<feature type="transmembrane region" description="Helical" evidence="1">
    <location>
        <begin position="35"/>
        <end position="52"/>
    </location>
</feature>
<accession>A0A3N4GRB0</accession>
<dbReference type="OrthoDB" id="4822551at2"/>
<keyword evidence="1" id="KW-1133">Transmembrane helix</keyword>
<dbReference type="InterPro" id="IPR006976">
    <property type="entry name" value="VanZ-like"/>
</dbReference>
<sequence length="216" mass="26172">MYFLGPLLEWLRDLSNGRILNFHLVELSIFSLDKTIIYMIALLVIQASYLIYKKRKQDNFTINWFRELVKFVFVTYMILLVHLTVLRYDWMWWQDSFNWHRSFDELNWVPLVDTIKLTKGSTFSYWYNFFGNILWFMPFGLVVPYIFRMKHAFFKTLFWGLMFSLSIETMQFYLETGVSHIDDVIFNGAGVILGYLMYDVLQIGHMYFKRRRNNNG</sequence>
<protein>
    <submittedName>
        <fullName evidence="3">VanZ family protein</fullName>
    </submittedName>
</protein>
<reference evidence="3 4" key="1">
    <citation type="submission" date="2018-11" db="EMBL/GenBank/DDBJ databases">
        <title>Aerococcus sp. SJQ22, whole genome shotgun sequence.</title>
        <authorList>
            <person name="Sun L."/>
            <person name="Gao X."/>
            <person name="Chen W."/>
            <person name="Huang K."/>
        </authorList>
    </citation>
    <scope>NUCLEOTIDE SEQUENCE [LARGE SCALE GENOMIC DNA]</scope>
    <source>
        <strain evidence="3 4">SJQ22</strain>
    </source>
</reference>
<evidence type="ECO:0000313" key="3">
    <source>
        <dbReference type="EMBL" id="RPA65499.1"/>
    </source>
</evidence>
<keyword evidence="1" id="KW-0472">Membrane</keyword>
<feature type="transmembrane region" description="Helical" evidence="1">
    <location>
        <begin position="64"/>
        <end position="85"/>
    </location>
</feature>
<dbReference type="PANTHER" id="PTHR36834">
    <property type="entry name" value="MEMBRANE PROTEIN-RELATED"/>
    <property type="match status" value="1"/>
</dbReference>
<feature type="domain" description="VanZ-like" evidence="2">
    <location>
        <begin position="73"/>
        <end position="201"/>
    </location>
</feature>
<proteinExistence type="predicted"/>
<feature type="transmembrane region" description="Helical" evidence="1">
    <location>
        <begin position="186"/>
        <end position="208"/>
    </location>
</feature>
<keyword evidence="4" id="KW-1185">Reference proteome</keyword>
<dbReference type="Pfam" id="PF04892">
    <property type="entry name" value="VanZ"/>
    <property type="match status" value="1"/>
</dbReference>
<evidence type="ECO:0000259" key="2">
    <source>
        <dbReference type="Pfam" id="PF04892"/>
    </source>
</evidence>
<evidence type="ECO:0000256" key="1">
    <source>
        <dbReference type="SAM" id="Phobius"/>
    </source>
</evidence>
<keyword evidence="1" id="KW-0812">Transmembrane</keyword>
<dbReference type="EMBL" id="RKMG01000001">
    <property type="protein sequence ID" value="RPA65499.1"/>
    <property type="molecule type" value="Genomic_DNA"/>
</dbReference>
<name>A0A3N4GRB0_9LACT</name>
<comment type="caution">
    <text evidence="3">The sequence shown here is derived from an EMBL/GenBank/DDBJ whole genome shotgun (WGS) entry which is preliminary data.</text>
</comment>
<gene>
    <name evidence="3" type="ORF">EF384_00400</name>
</gene>
<evidence type="ECO:0000313" key="4">
    <source>
        <dbReference type="Proteomes" id="UP000273977"/>
    </source>
</evidence>
<dbReference type="AlphaFoldDB" id="A0A3N4GRB0"/>